<organism evidence="2 3">
    <name type="scientific">Saponaria officinalis</name>
    <name type="common">Common soapwort</name>
    <name type="synonym">Lychnis saponaria</name>
    <dbReference type="NCBI Taxonomy" id="3572"/>
    <lineage>
        <taxon>Eukaryota</taxon>
        <taxon>Viridiplantae</taxon>
        <taxon>Streptophyta</taxon>
        <taxon>Embryophyta</taxon>
        <taxon>Tracheophyta</taxon>
        <taxon>Spermatophyta</taxon>
        <taxon>Magnoliopsida</taxon>
        <taxon>eudicotyledons</taxon>
        <taxon>Gunneridae</taxon>
        <taxon>Pentapetalae</taxon>
        <taxon>Caryophyllales</taxon>
        <taxon>Caryophyllaceae</taxon>
        <taxon>Caryophylleae</taxon>
        <taxon>Saponaria</taxon>
    </lineage>
</organism>
<protein>
    <submittedName>
        <fullName evidence="2">Uncharacterized protein</fullName>
    </submittedName>
</protein>
<dbReference type="Proteomes" id="UP001443914">
    <property type="component" value="Unassembled WGS sequence"/>
</dbReference>
<keyword evidence="3" id="KW-1185">Reference proteome</keyword>
<evidence type="ECO:0000256" key="1">
    <source>
        <dbReference type="SAM" id="Phobius"/>
    </source>
</evidence>
<dbReference type="EMBL" id="JBDFQZ010000004">
    <property type="protein sequence ID" value="KAK9732782.1"/>
    <property type="molecule type" value="Genomic_DNA"/>
</dbReference>
<comment type="caution">
    <text evidence="2">The sequence shown here is derived from an EMBL/GenBank/DDBJ whole genome shotgun (WGS) entry which is preliminary data.</text>
</comment>
<reference evidence="2" key="1">
    <citation type="submission" date="2024-03" db="EMBL/GenBank/DDBJ databases">
        <title>WGS assembly of Saponaria officinalis var. Norfolk2.</title>
        <authorList>
            <person name="Jenkins J."/>
            <person name="Shu S."/>
            <person name="Grimwood J."/>
            <person name="Barry K."/>
            <person name="Goodstein D."/>
            <person name="Schmutz J."/>
            <person name="Leebens-Mack J."/>
            <person name="Osbourn A."/>
        </authorList>
    </citation>
    <scope>NUCLEOTIDE SEQUENCE [LARGE SCALE GENOMIC DNA]</scope>
    <source>
        <strain evidence="2">JIC</strain>
    </source>
</reference>
<keyword evidence="1" id="KW-1133">Transmembrane helix</keyword>
<dbReference type="AlphaFoldDB" id="A0AAW1LGY8"/>
<keyword evidence="1" id="KW-0472">Membrane</keyword>
<evidence type="ECO:0000313" key="3">
    <source>
        <dbReference type="Proteomes" id="UP001443914"/>
    </source>
</evidence>
<proteinExistence type="predicted"/>
<feature type="transmembrane region" description="Helical" evidence="1">
    <location>
        <begin position="24"/>
        <end position="50"/>
    </location>
</feature>
<evidence type="ECO:0000313" key="2">
    <source>
        <dbReference type="EMBL" id="KAK9732782.1"/>
    </source>
</evidence>
<gene>
    <name evidence="2" type="ORF">RND81_04G021700</name>
</gene>
<name>A0AAW1LGY8_SAPOF</name>
<sequence length="99" mass="11674">MPSHKFCGSRDMNNLWCLDFNGKYLITLTCIFFSFFFFLLFSLEVEVFLLGSEIFQRDSPQTIQLLRLTFSFQKSIQSFRHASILSYFRISLSTIFLVS</sequence>
<accession>A0AAW1LGY8</accession>
<keyword evidence="1" id="KW-0812">Transmembrane</keyword>